<accession>A0A1A7R6F5</accession>
<protein>
    <submittedName>
        <fullName evidence="1">Uncharacterized protein</fullName>
    </submittedName>
</protein>
<name>A0A1A7R6F5_9FLAO</name>
<organism evidence="1 2">
    <name type="scientific">Gelidibacter algens</name>
    <dbReference type="NCBI Taxonomy" id="49280"/>
    <lineage>
        <taxon>Bacteria</taxon>
        <taxon>Pseudomonadati</taxon>
        <taxon>Bacteroidota</taxon>
        <taxon>Flavobacteriia</taxon>
        <taxon>Flavobacteriales</taxon>
        <taxon>Flavobacteriaceae</taxon>
        <taxon>Gelidibacter</taxon>
    </lineage>
</organism>
<dbReference type="EMBL" id="QLLQ01000003">
    <property type="protein sequence ID" value="RAJ25838.1"/>
    <property type="molecule type" value="Genomic_DNA"/>
</dbReference>
<dbReference type="Proteomes" id="UP000248987">
    <property type="component" value="Unassembled WGS sequence"/>
</dbReference>
<reference evidence="1 2" key="1">
    <citation type="submission" date="2018-06" db="EMBL/GenBank/DDBJ databases">
        <title>Genomic Encyclopedia of Archaeal and Bacterial Type Strains, Phase II (KMG-II): from individual species to whole genera.</title>
        <authorList>
            <person name="Goeker M."/>
        </authorList>
    </citation>
    <scope>NUCLEOTIDE SEQUENCE [LARGE SCALE GENOMIC DNA]</scope>
    <source>
        <strain evidence="1 2">DSM 12408</strain>
    </source>
</reference>
<dbReference type="AlphaFoldDB" id="A0A1A7R6F5"/>
<evidence type="ECO:0000313" key="2">
    <source>
        <dbReference type="Proteomes" id="UP000248987"/>
    </source>
</evidence>
<sequence length="70" mass="8161">METLKIEILNPKARNLLKELADLNVIKITKEKNTTDFSALLKKMRTNKVEISLDDITSEVEQVRKARYEK</sequence>
<comment type="caution">
    <text evidence="1">The sequence shown here is derived from an EMBL/GenBank/DDBJ whole genome shotgun (WGS) entry which is preliminary data.</text>
</comment>
<dbReference type="OrthoDB" id="964950at2"/>
<keyword evidence="2" id="KW-1185">Reference proteome</keyword>
<evidence type="ECO:0000313" key="1">
    <source>
        <dbReference type="EMBL" id="RAJ25838.1"/>
    </source>
</evidence>
<dbReference type="RefSeq" id="WP_066431546.1">
    <property type="nucleotide sequence ID" value="NZ_LZRN01000007.1"/>
</dbReference>
<proteinExistence type="predicted"/>
<gene>
    <name evidence="1" type="ORF">LX77_01254</name>
</gene>